<reference evidence="2" key="2">
    <citation type="submission" date="2020-12" db="EMBL/GenBank/DDBJ databases">
        <authorList>
            <person name="Kanost M."/>
        </authorList>
    </citation>
    <scope>NUCLEOTIDE SEQUENCE</scope>
</reference>
<gene>
    <name evidence="2" type="ORF">O3G_MSEX006082</name>
</gene>
<dbReference type="EMBL" id="JH668374">
    <property type="protein sequence ID" value="KAG6449432.1"/>
    <property type="molecule type" value="Genomic_DNA"/>
</dbReference>
<dbReference type="PANTHER" id="PTHR12790">
    <property type="entry name" value="TRANSCRIPTION INITIATION FACTOR IA RRN3"/>
    <property type="match status" value="1"/>
</dbReference>
<name>A0A921Z323_MANSE</name>
<evidence type="ECO:0008006" key="4">
    <source>
        <dbReference type="Google" id="ProtNLM"/>
    </source>
</evidence>
<keyword evidence="3" id="KW-1185">Reference proteome</keyword>
<dbReference type="InterPro" id="IPR007991">
    <property type="entry name" value="RNA_pol_I_trans_ini_fac_RRN3"/>
</dbReference>
<evidence type="ECO:0000313" key="3">
    <source>
        <dbReference type="Proteomes" id="UP000791440"/>
    </source>
</evidence>
<accession>A0A921Z323</accession>
<dbReference type="GO" id="GO:0001181">
    <property type="term" value="F:RNA polymerase I general transcription initiation factor activity"/>
    <property type="evidence" value="ECO:0007669"/>
    <property type="project" value="InterPro"/>
</dbReference>
<evidence type="ECO:0000313" key="2">
    <source>
        <dbReference type="EMBL" id="KAG6449432.1"/>
    </source>
</evidence>
<dbReference type="GO" id="GO:0005634">
    <property type="term" value="C:nucleus"/>
    <property type="evidence" value="ECO:0007669"/>
    <property type="project" value="TreeGrafter"/>
</dbReference>
<proteinExistence type="inferred from homology"/>
<dbReference type="Proteomes" id="UP000791440">
    <property type="component" value="Unassembled WGS sequence"/>
</dbReference>
<dbReference type="GO" id="GO:0001042">
    <property type="term" value="F:RNA polymerase I core binding"/>
    <property type="evidence" value="ECO:0007669"/>
    <property type="project" value="TreeGrafter"/>
</dbReference>
<comment type="caution">
    <text evidence="2">The sequence shown here is derived from an EMBL/GenBank/DDBJ whole genome shotgun (WGS) entry which is preliminary data.</text>
</comment>
<evidence type="ECO:0000256" key="1">
    <source>
        <dbReference type="ARBA" id="ARBA00010098"/>
    </source>
</evidence>
<sequence>MAVAAQKSVASLMQKTLDRQAALARMRLKFSKNQIEQILLNYARKGSAGPYGELVKVLRDYPLNDENYRIVFDDCLSCVVVLGRDFKQIVEAVCDVEWASRSEELVELFSRFVLSLVSAHSYHCQQVMTCLVKLFKADDEGWEDSPPPEKVHRWSNIHTVIAQIVAIIPMCIDLLMHIVIEQFPYYKAGCNANRAYIHNLIWMSKYIPSLREQIMAAIINRMIVMDVNIVEREKNKSQNETIFEMDVEERDEVSDALDYSMLEMLHWLEDERSPVLNLLCNVFERIVLPTYGIRHVQFLILYAVSINQQCADRILNNLWVVAAGLQGLGPGAFATRRTAASHLAGLLARCVRVPNTRLVFYLKTMADWCHKYITATQESTTATDSMKAHGAFHAICHAIFYLVAFKNHHLFMSKENLNFVESLNLPRLVACALNPLRSCPPPVARAFASVTRAHQLVYCAPVMERNARNSLQASTAVHYDEWFPYDPYTLPRSGKIIWPLCIEYKDFLNVGEDETQYTSMKKKLEGDDDDFLMSASPCQRLASSLSNGVSPGFRTSENILIN</sequence>
<dbReference type="GO" id="GO:0006361">
    <property type="term" value="P:transcription initiation at RNA polymerase I promoter"/>
    <property type="evidence" value="ECO:0007669"/>
    <property type="project" value="InterPro"/>
</dbReference>
<dbReference type="PANTHER" id="PTHR12790:SF0">
    <property type="entry name" value="RNA POLYMERASE I-SPECIFIC TRANSCRIPTION INITIATION FACTOR RRN3-RELATED"/>
    <property type="match status" value="1"/>
</dbReference>
<protein>
    <recommendedName>
        <fullName evidence="4">RNA polymerase I-specific transcription initiation factor RRN3</fullName>
    </recommendedName>
</protein>
<dbReference type="Pfam" id="PF05327">
    <property type="entry name" value="RRN3"/>
    <property type="match status" value="1"/>
</dbReference>
<organism evidence="2 3">
    <name type="scientific">Manduca sexta</name>
    <name type="common">Tobacco hawkmoth</name>
    <name type="synonym">Tobacco hornworm</name>
    <dbReference type="NCBI Taxonomy" id="7130"/>
    <lineage>
        <taxon>Eukaryota</taxon>
        <taxon>Metazoa</taxon>
        <taxon>Ecdysozoa</taxon>
        <taxon>Arthropoda</taxon>
        <taxon>Hexapoda</taxon>
        <taxon>Insecta</taxon>
        <taxon>Pterygota</taxon>
        <taxon>Neoptera</taxon>
        <taxon>Endopterygota</taxon>
        <taxon>Lepidoptera</taxon>
        <taxon>Glossata</taxon>
        <taxon>Ditrysia</taxon>
        <taxon>Bombycoidea</taxon>
        <taxon>Sphingidae</taxon>
        <taxon>Sphinginae</taxon>
        <taxon>Sphingini</taxon>
        <taxon>Manduca</taxon>
    </lineage>
</organism>
<dbReference type="AlphaFoldDB" id="A0A921Z323"/>
<reference evidence="2" key="1">
    <citation type="journal article" date="2016" name="Insect Biochem. Mol. Biol.">
        <title>Multifaceted biological insights from a draft genome sequence of the tobacco hornworm moth, Manduca sexta.</title>
        <authorList>
            <person name="Kanost M.R."/>
            <person name="Arrese E.L."/>
            <person name="Cao X."/>
            <person name="Chen Y.R."/>
            <person name="Chellapilla S."/>
            <person name="Goldsmith M.R."/>
            <person name="Grosse-Wilde E."/>
            <person name="Heckel D.G."/>
            <person name="Herndon N."/>
            <person name="Jiang H."/>
            <person name="Papanicolaou A."/>
            <person name="Qu J."/>
            <person name="Soulages J.L."/>
            <person name="Vogel H."/>
            <person name="Walters J."/>
            <person name="Waterhouse R.M."/>
            <person name="Ahn S.J."/>
            <person name="Almeida F.C."/>
            <person name="An C."/>
            <person name="Aqrawi P."/>
            <person name="Bretschneider A."/>
            <person name="Bryant W.B."/>
            <person name="Bucks S."/>
            <person name="Chao H."/>
            <person name="Chevignon G."/>
            <person name="Christen J.M."/>
            <person name="Clarke D.F."/>
            <person name="Dittmer N.T."/>
            <person name="Ferguson L.C.F."/>
            <person name="Garavelou S."/>
            <person name="Gordon K.H.J."/>
            <person name="Gunaratna R.T."/>
            <person name="Han Y."/>
            <person name="Hauser F."/>
            <person name="He Y."/>
            <person name="Heidel-Fischer H."/>
            <person name="Hirsh A."/>
            <person name="Hu Y."/>
            <person name="Jiang H."/>
            <person name="Kalra D."/>
            <person name="Klinner C."/>
            <person name="Konig C."/>
            <person name="Kovar C."/>
            <person name="Kroll A.R."/>
            <person name="Kuwar S.S."/>
            <person name="Lee S.L."/>
            <person name="Lehman R."/>
            <person name="Li K."/>
            <person name="Li Z."/>
            <person name="Liang H."/>
            <person name="Lovelace S."/>
            <person name="Lu Z."/>
            <person name="Mansfield J.H."/>
            <person name="McCulloch K.J."/>
            <person name="Mathew T."/>
            <person name="Morton B."/>
            <person name="Muzny D.M."/>
            <person name="Neunemann D."/>
            <person name="Ongeri F."/>
            <person name="Pauchet Y."/>
            <person name="Pu L.L."/>
            <person name="Pyrousis I."/>
            <person name="Rao X.J."/>
            <person name="Redding A."/>
            <person name="Roesel C."/>
            <person name="Sanchez-Gracia A."/>
            <person name="Schaack S."/>
            <person name="Shukla A."/>
            <person name="Tetreau G."/>
            <person name="Wang Y."/>
            <person name="Xiong G.H."/>
            <person name="Traut W."/>
            <person name="Walsh T.K."/>
            <person name="Worley K.C."/>
            <person name="Wu D."/>
            <person name="Wu W."/>
            <person name="Wu Y.Q."/>
            <person name="Zhang X."/>
            <person name="Zou Z."/>
            <person name="Zucker H."/>
            <person name="Briscoe A.D."/>
            <person name="Burmester T."/>
            <person name="Clem R.J."/>
            <person name="Feyereisen R."/>
            <person name="Grimmelikhuijzen C.J.P."/>
            <person name="Hamodrakas S.J."/>
            <person name="Hansson B.S."/>
            <person name="Huguet E."/>
            <person name="Jermiin L.S."/>
            <person name="Lan Q."/>
            <person name="Lehman H.K."/>
            <person name="Lorenzen M."/>
            <person name="Merzendorfer H."/>
            <person name="Michalopoulos I."/>
            <person name="Morton D.B."/>
            <person name="Muthukrishnan S."/>
            <person name="Oakeshott J.G."/>
            <person name="Palmer W."/>
            <person name="Park Y."/>
            <person name="Passarelli A.L."/>
            <person name="Rozas J."/>
            <person name="Schwartz L.M."/>
            <person name="Smith W."/>
            <person name="Southgate A."/>
            <person name="Vilcinskas A."/>
            <person name="Vogt R."/>
            <person name="Wang P."/>
            <person name="Werren J."/>
            <person name="Yu X.Q."/>
            <person name="Zhou J.J."/>
            <person name="Brown S.J."/>
            <person name="Scherer S.E."/>
            <person name="Richards S."/>
            <person name="Blissard G.W."/>
        </authorList>
    </citation>
    <scope>NUCLEOTIDE SEQUENCE</scope>
</reference>
<comment type="similarity">
    <text evidence="1">Belongs to the RRN3 family.</text>
</comment>